<sequence length="412" mass="42101">MRQCAVPRIQVVIGHLVGIAGAAIGAGAVAQGQATDAAEHAHLYGVGVGLHEAGVADGVAGGDLVGADAGLGNGRGRHRGGQRVLLLVVVARRDVHADVARGTAEGIAAKRGRIGDASVLGDVAEPGLVDEHFGVGHAEAEGRIRRRQRCGVVLRVVVAGHHVEAEIARRACAYAVADRGTVGDQAVAGGVVADRLAVVDHRDGRRIEVDVTGDGRITGEIDVGAQAQVLFQVHVDAVIVLFLALVGLDVAVLLHIDVDGAVAYVVVGVIVGVVAGFADGVVVVDVRVGVLVVPAIGRSGGRGSGNRHGEHGPVDGRFHGALSLIGWCIGGWLSRAVLHDQAEYVGRVVAAARDLIELQDPVESPQCGAGYTGAAGSRRSAVIDAVPPPCQRGTFGGQGRVVASCWRCRWPG</sequence>
<evidence type="ECO:0000256" key="1">
    <source>
        <dbReference type="SAM" id="Phobius"/>
    </source>
</evidence>
<reference evidence="3 4" key="1">
    <citation type="journal article" date="2020" name="Microb. Genom.">
        <title>Genetic diversity of clinical and environmental Mucorales isolates obtained from an investigation of mucormycosis cases among solid organ transplant recipients.</title>
        <authorList>
            <person name="Nguyen M.H."/>
            <person name="Kaul D."/>
            <person name="Muto C."/>
            <person name="Cheng S.J."/>
            <person name="Richter R.A."/>
            <person name="Bruno V.M."/>
            <person name="Liu G."/>
            <person name="Beyhan S."/>
            <person name="Sundermann A.J."/>
            <person name="Mounaud S."/>
            <person name="Pasculle A.W."/>
            <person name="Nierman W.C."/>
            <person name="Driscoll E."/>
            <person name="Cumbie R."/>
            <person name="Clancy C.J."/>
            <person name="Dupont C.L."/>
        </authorList>
    </citation>
    <scope>NUCLEOTIDE SEQUENCE [LARGE SCALE GENOMIC DNA]</scope>
    <source>
        <strain evidence="3 4">GL24</strain>
    </source>
</reference>
<evidence type="ECO:0000313" key="3">
    <source>
        <dbReference type="EMBL" id="KAG1554625.1"/>
    </source>
</evidence>
<accession>A0A9P6YQ41</accession>
<feature type="transmembrane region" description="Helical" evidence="1">
    <location>
        <begin position="237"/>
        <end position="256"/>
    </location>
</feature>
<evidence type="ECO:0000313" key="4">
    <source>
        <dbReference type="Proteomes" id="UP000740926"/>
    </source>
</evidence>
<dbReference type="EMBL" id="JAANIU010004593">
    <property type="protein sequence ID" value="KAG1554625.1"/>
    <property type="molecule type" value="Genomic_DNA"/>
</dbReference>
<keyword evidence="1" id="KW-0812">Transmembrane</keyword>
<keyword evidence="2" id="KW-0732">Signal</keyword>
<feature type="chain" id="PRO_5040251049" evidence="2">
    <location>
        <begin position="23"/>
        <end position="412"/>
    </location>
</feature>
<proteinExistence type="predicted"/>
<name>A0A9P6YQ41_9FUNG</name>
<gene>
    <name evidence="3" type="ORF">G6F50_012966</name>
</gene>
<protein>
    <submittedName>
        <fullName evidence="3">Uncharacterized protein</fullName>
    </submittedName>
</protein>
<keyword evidence="1" id="KW-1133">Transmembrane helix</keyword>
<keyword evidence="1" id="KW-0472">Membrane</keyword>
<feature type="transmembrane region" description="Helical" evidence="1">
    <location>
        <begin position="262"/>
        <end position="284"/>
    </location>
</feature>
<keyword evidence="4" id="KW-1185">Reference proteome</keyword>
<dbReference type="AlphaFoldDB" id="A0A9P6YQ41"/>
<organism evidence="3 4">
    <name type="scientific">Rhizopus delemar</name>
    <dbReference type="NCBI Taxonomy" id="936053"/>
    <lineage>
        <taxon>Eukaryota</taxon>
        <taxon>Fungi</taxon>
        <taxon>Fungi incertae sedis</taxon>
        <taxon>Mucoromycota</taxon>
        <taxon>Mucoromycotina</taxon>
        <taxon>Mucoromycetes</taxon>
        <taxon>Mucorales</taxon>
        <taxon>Mucorineae</taxon>
        <taxon>Rhizopodaceae</taxon>
        <taxon>Rhizopus</taxon>
    </lineage>
</organism>
<dbReference type="Proteomes" id="UP000740926">
    <property type="component" value="Unassembled WGS sequence"/>
</dbReference>
<evidence type="ECO:0000256" key="2">
    <source>
        <dbReference type="SAM" id="SignalP"/>
    </source>
</evidence>
<feature type="signal peptide" evidence="2">
    <location>
        <begin position="1"/>
        <end position="22"/>
    </location>
</feature>
<comment type="caution">
    <text evidence="3">The sequence shown here is derived from an EMBL/GenBank/DDBJ whole genome shotgun (WGS) entry which is preliminary data.</text>
</comment>